<dbReference type="AlphaFoldDB" id="A0A6M3KJ98"/>
<evidence type="ECO:0000313" key="1">
    <source>
        <dbReference type="EMBL" id="QJA64837.1"/>
    </source>
</evidence>
<reference evidence="2" key="1">
    <citation type="submission" date="2020-03" db="EMBL/GenBank/DDBJ databases">
        <title>The deep terrestrial virosphere.</title>
        <authorList>
            <person name="Holmfeldt K."/>
            <person name="Nilsson E."/>
            <person name="Simone D."/>
            <person name="Lopez-Fernandez M."/>
            <person name="Wu X."/>
            <person name="de Brujin I."/>
            <person name="Lundin D."/>
            <person name="Andersson A."/>
            <person name="Bertilsson S."/>
            <person name="Dopson M."/>
        </authorList>
    </citation>
    <scope>NUCLEOTIDE SEQUENCE</scope>
    <source>
        <strain evidence="2">MM415A00444</strain>
        <strain evidence="1">MM415B00464</strain>
    </source>
</reference>
<dbReference type="EMBL" id="MT141527">
    <property type="protein sequence ID" value="QJA64837.1"/>
    <property type="molecule type" value="Genomic_DNA"/>
</dbReference>
<name>A0A6M3KJ98_9ZZZZ</name>
<dbReference type="EMBL" id="MT142479">
    <property type="protein sequence ID" value="QJA82107.1"/>
    <property type="molecule type" value="Genomic_DNA"/>
</dbReference>
<sequence length="396" mass="45741">MRKCTENWIETYVEYSANLEASLKFHVWIGLSVIASVLQRKVYYPRGYFNIYPNLYVGIIGPTGDGKTTAANVGTEFLKQIPDVEFIEEKATSYYLYELFDQFTKTGHDCCCSIYAPEMKNFLADLNKTELVSMLTSFYTCPNAPMYRLKAQLVGGRKMQFKNVCVNLLACSTPEWLTTGTTTDDIYGGFTGRFVYVYEDSSDRSFPFPEDFMTARMPKLKQDLLDDLLHINTLKGPFIITDQAKAEYTVWYNDRKKECKDERLIGYYARKRDLVLKVSMLLAVAKDDDLIIDESVLHMAWKLLNQTEERMAEAFSGVMTDPALRYKDLVVSMLARAPSHTLTRDEILRKQWHKFDGVVLDRIVTNLIEAKMVKSYTKDIGGIRHIMYELLRFRTN</sequence>
<organism evidence="2">
    <name type="scientific">viral metagenome</name>
    <dbReference type="NCBI Taxonomy" id="1070528"/>
    <lineage>
        <taxon>unclassified sequences</taxon>
        <taxon>metagenomes</taxon>
        <taxon>organismal metagenomes</taxon>
    </lineage>
</organism>
<accession>A0A6M3KJ98</accession>
<evidence type="ECO:0000313" key="2">
    <source>
        <dbReference type="EMBL" id="QJA82107.1"/>
    </source>
</evidence>
<protein>
    <submittedName>
        <fullName evidence="2">Putative primase</fullName>
    </submittedName>
</protein>
<gene>
    <name evidence="2" type="ORF">MM415A00444_0022</name>
    <name evidence="1" type="ORF">MM415B00464_0036</name>
</gene>
<proteinExistence type="predicted"/>